<reference evidence="1" key="1">
    <citation type="submission" date="2014-09" db="EMBL/GenBank/DDBJ databases">
        <authorList>
            <person name="Magalhaes I.L.F."/>
            <person name="Oliveira U."/>
            <person name="Santos F.R."/>
            <person name="Vidigal T.H.D.A."/>
            <person name="Brescovit A.D."/>
            <person name="Santos A.J."/>
        </authorList>
    </citation>
    <scope>NUCLEOTIDE SEQUENCE</scope>
    <source>
        <tissue evidence="1">Shoot tissue taken approximately 20 cm above the soil surface</tissue>
    </source>
</reference>
<protein>
    <submittedName>
        <fullName evidence="1">Uncharacterized protein</fullName>
    </submittedName>
</protein>
<name>A0A0A9CIC5_ARUDO</name>
<dbReference type="EMBL" id="GBRH01224795">
    <property type="protein sequence ID" value="JAD73100.1"/>
    <property type="molecule type" value="Transcribed_RNA"/>
</dbReference>
<proteinExistence type="predicted"/>
<reference evidence="1" key="2">
    <citation type="journal article" date="2015" name="Data Brief">
        <title>Shoot transcriptome of the giant reed, Arundo donax.</title>
        <authorList>
            <person name="Barrero R.A."/>
            <person name="Guerrero F.D."/>
            <person name="Moolhuijzen P."/>
            <person name="Goolsby J.A."/>
            <person name="Tidwell J."/>
            <person name="Bellgard S.E."/>
            <person name="Bellgard M.I."/>
        </authorList>
    </citation>
    <scope>NUCLEOTIDE SEQUENCE</scope>
    <source>
        <tissue evidence="1">Shoot tissue taken approximately 20 cm above the soil surface</tissue>
    </source>
</reference>
<sequence>MYEQRKIGEIIMTRAMWDVNCFLLG</sequence>
<evidence type="ECO:0000313" key="1">
    <source>
        <dbReference type="EMBL" id="JAD73100.1"/>
    </source>
</evidence>
<accession>A0A0A9CIC5</accession>
<organism evidence="1">
    <name type="scientific">Arundo donax</name>
    <name type="common">Giant reed</name>
    <name type="synonym">Donax arundinaceus</name>
    <dbReference type="NCBI Taxonomy" id="35708"/>
    <lineage>
        <taxon>Eukaryota</taxon>
        <taxon>Viridiplantae</taxon>
        <taxon>Streptophyta</taxon>
        <taxon>Embryophyta</taxon>
        <taxon>Tracheophyta</taxon>
        <taxon>Spermatophyta</taxon>
        <taxon>Magnoliopsida</taxon>
        <taxon>Liliopsida</taxon>
        <taxon>Poales</taxon>
        <taxon>Poaceae</taxon>
        <taxon>PACMAD clade</taxon>
        <taxon>Arundinoideae</taxon>
        <taxon>Arundineae</taxon>
        <taxon>Arundo</taxon>
    </lineage>
</organism>
<dbReference type="AlphaFoldDB" id="A0A0A9CIC5"/>